<feature type="non-terminal residue" evidence="2">
    <location>
        <position position="89"/>
    </location>
</feature>
<dbReference type="InterPro" id="IPR011505">
    <property type="entry name" value="Peptidase_M26_C_dom"/>
</dbReference>
<comment type="caution">
    <text evidence="2">The sequence shown here is derived from an EMBL/GenBank/DDBJ whole genome shotgun (WGS) entry which is preliminary data.</text>
</comment>
<dbReference type="RefSeq" id="WP_155459763.1">
    <property type="nucleotide sequence ID" value="NZ_WNHS01000653.1"/>
</dbReference>
<evidence type="ECO:0000259" key="1">
    <source>
        <dbReference type="Pfam" id="PF07580"/>
    </source>
</evidence>
<dbReference type="GO" id="GO:0008270">
    <property type="term" value="F:zinc ion binding"/>
    <property type="evidence" value="ECO:0007669"/>
    <property type="project" value="InterPro"/>
</dbReference>
<name>A0A6G2DXR3_STREE</name>
<dbReference type="GO" id="GO:0005576">
    <property type="term" value="C:extracellular region"/>
    <property type="evidence" value="ECO:0007669"/>
    <property type="project" value="InterPro"/>
</dbReference>
<protein>
    <recommendedName>
        <fullName evidence="1">Peptidase M26 C-terminal domain-containing protein</fullName>
    </recommendedName>
</protein>
<evidence type="ECO:0000313" key="2">
    <source>
        <dbReference type="EMBL" id="MTW25795.1"/>
    </source>
</evidence>
<dbReference type="Pfam" id="PF07580">
    <property type="entry name" value="Peptidase_M26_C"/>
    <property type="match status" value="1"/>
</dbReference>
<feature type="domain" description="Peptidase M26 C-terminal" evidence="1">
    <location>
        <begin position="9"/>
        <end position="86"/>
    </location>
</feature>
<dbReference type="Proteomes" id="UP000490982">
    <property type="component" value="Unassembled WGS sequence"/>
</dbReference>
<dbReference type="GO" id="GO:0004222">
    <property type="term" value="F:metalloendopeptidase activity"/>
    <property type="evidence" value="ECO:0007669"/>
    <property type="project" value="InterPro"/>
</dbReference>
<sequence length="89" mass="9913">YGAHAGGRNRVNYEVFDVLSEYGISVFTHELTHVNDTWIYLGGYGRRENMGPEAYAQGLFQSPVPGQPGWGALGLNMAFERKNDGDLIY</sequence>
<dbReference type="AlphaFoldDB" id="A0A6G2DXR3"/>
<feature type="non-terminal residue" evidence="2">
    <location>
        <position position="1"/>
    </location>
</feature>
<reference evidence="2 3" key="1">
    <citation type="submission" date="2019-11" db="EMBL/GenBank/DDBJ databases">
        <title>Growth characteristics of pneumococcus vary with the chemical composition of the capsule and with environmental conditions.</title>
        <authorList>
            <person name="Tothpal A."/>
            <person name="Desobry K."/>
            <person name="Joshi S."/>
            <person name="Wyllie A.L."/>
            <person name="Weinberger D.M."/>
        </authorList>
    </citation>
    <scope>NUCLEOTIDE SEQUENCE [LARGE SCALE GENOMIC DNA]</scope>
    <source>
        <strain evidence="3">pnumococcus23A</strain>
    </source>
</reference>
<organism evidence="2 3">
    <name type="scientific">Streptococcus pneumoniae</name>
    <dbReference type="NCBI Taxonomy" id="1313"/>
    <lineage>
        <taxon>Bacteria</taxon>
        <taxon>Bacillati</taxon>
        <taxon>Bacillota</taxon>
        <taxon>Bacilli</taxon>
        <taxon>Lactobacillales</taxon>
        <taxon>Streptococcaceae</taxon>
        <taxon>Streptococcus</taxon>
    </lineage>
</organism>
<gene>
    <name evidence="2" type="ORF">GM537_13530</name>
</gene>
<accession>A0A6G2DXR3</accession>
<dbReference type="EMBL" id="WNHS01000653">
    <property type="protein sequence ID" value="MTW25795.1"/>
    <property type="molecule type" value="Genomic_DNA"/>
</dbReference>
<evidence type="ECO:0000313" key="3">
    <source>
        <dbReference type="Proteomes" id="UP000490982"/>
    </source>
</evidence>
<proteinExistence type="predicted"/>